<protein>
    <submittedName>
        <fullName evidence="1">Uncharacterized protein</fullName>
    </submittedName>
</protein>
<comment type="caution">
    <text evidence="1">The sequence shown here is derived from an EMBL/GenBank/DDBJ whole genome shotgun (WGS) entry which is preliminary data.</text>
</comment>
<sequence length="121" mass="13805">PSLLDSETVFSFLSIRVLLIRFSSIHRSGLLLVSLQLGPHSVAHHLPAPLEISTGQLALIWCLNPESRFFFIEAGHPHHLFDPHRLRLLTLVCFGSHIFVNSRIRYFPNHLVFLPLLLLLL</sequence>
<feature type="non-terminal residue" evidence="1">
    <location>
        <position position="121"/>
    </location>
</feature>
<evidence type="ECO:0000313" key="2">
    <source>
        <dbReference type="Proteomes" id="UP001432322"/>
    </source>
</evidence>
<dbReference type="AlphaFoldDB" id="A0AAV5W8W4"/>
<dbReference type="EMBL" id="BTSY01000005">
    <property type="protein sequence ID" value="GMT26863.1"/>
    <property type="molecule type" value="Genomic_DNA"/>
</dbReference>
<reference evidence="1" key="1">
    <citation type="submission" date="2023-10" db="EMBL/GenBank/DDBJ databases">
        <title>Genome assembly of Pristionchus species.</title>
        <authorList>
            <person name="Yoshida K."/>
            <person name="Sommer R.J."/>
        </authorList>
    </citation>
    <scope>NUCLEOTIDE SEQUENCE</scope>
    <source>
        <strain evidence="1">RS5133</strain>
    </source>
</reference>
<accession>A0AAV5W8W4</accession>
<evidence type="ECO:0000313" key="1">
    <source>
        <dbReference type="EMBL" id="GMT26863.1"/>
    </source>
</evidence>
<proteinExistence type="predicted"/>
<keyword evidence="2" id="KW-1185">Reference proteome</keyword>
<name>A0AAV5W8W4_9BILA</name>
<organism evidence="1 2">
    <name type="scientific">Pristionchus fissidentatus</name>
    <dbReference type="NCBI Taxonomy" id="1538716"/>
    <lineage>
        <taxon>Eukaryota</taxon>
        <taxon>Metazoa</taxon>
        <taxon>Ecdysozoa</taxon>
        <taxon>Nematoda</taxon>
        <taxon>Chromadorea</taxon>
        <taxon>Rhabditida</taxon>
        <taxon>Rhabditina</taxon>
        <taxon>Diplogasteromorpha</taxon>
        <taxon>Diplogasteroidea</taxon>
        <taxon>Neodiplogasteridae</taxon>
        <taxon>Pristionchus</taxon>
    </lineage>
</organism>
<dbReference type="Proteomes" id="UP001432322">
    <property type="component" value="Unassembled WGS sequence"/>
</dbReference>
<gene>
    <name evidence="1" type="ORF">PFISCL1PPCAC_18160</name>
</gene>
<feature type="non-terminal residue" evidence="1">
    <location>
        <position position="1"/>
    </location>
</feature>